<sequence>MSAKCAKMGCFTPKYPELDKQLQIDNNLSGKMARCVDPLEISLDEYRVIFGDSDEEGTKDIEEMVLTSIFWVLMRMVRKVMKKRTVKVATKKPLTATMKKNNNGQLTSFFQSADHLILVYHPDIKHLKCDFADTEFRVPLHHLGSRGDESELLKYRSTHSH</sequence>
<evidence type="ECO:0000313" key="1">
    <source>
        <dbReference type="EMBL" id="RMX43736.1"/>
    </source>
</evidence>
<evidence type="ECO:0000313" key="2">
    <source>
        <dbReference type="Proteomes" id="UP000275408"/>
    </source>
</evidence>
<dbReference type="AlphaFoldDB" id="A0A3M6TQW2"/>
<comment type="caution">
    <text evidence="1">The sequence shown here is derived from an EMBL/GenBank/DDBJ whole genome shotgun (WGS) entry which is preliminary data.</text>
</comment>
<organism evidence="1 2">
    <name type="scientific">Pocillopora damicornis</name>
    <name type="common">Cauliflower coral</name>
    <name type="synonym">Millepora damicornis</name>
    <dbReference type="NCBI Taxonomy" id="46731"/>
    <lineage>
        <taxon>Eukaryota</taxon>
        <taxon>Metazoa</taxon>
        <taxon>Cnidaria</taxon>
        <taxon>Anthozoa</taxon>
        <taxon>Hexacorallia</taxon>
        <taxon>Scleractinia</taxon>
        <taxon>Astrocoeniina</taxon>
        <taxon>Pocilloporidae</taxon>
        <taxon>Pocillopora</taxon>
    </lineage>
</organism>
<gene>
    <name evidence="1" type="ORF">pdam_00006367</name>
</gene>
<reference evidence="1 2" key="1">
    <citation type="journal article" date="2018" name="Sci. Rep.">
        <title>Comparative analysis of the Pocillopora damicornis genome highlights role of immune system in coral evolution.</title>
        <authorList>
            <person name="Cunning R."/>
            <person name="Bay R.A."/>
            <person name="Gillette P."/>
            <person name="Baker A.C."/>
            <person name="Traylor-Knowles N."/>
        </authorList>
    </citation>
    <scope>NUCLEOTIDE SEQUENCE [LARGE SCALE GENOMIC DNA]</scope>
    <source>
        <strain evidence="1">RSMAS</strain>
        <tissue evidence="1">Whole animal</tissue>
    </source>
</reference>
<protein>
    <submittedName>
        <fullName evidence="1">Uncharacterized protein</fullName>
    </submittedName>
</protein>
<name>A0A3M6TQW2_POCDA</name>
<dbReference type="Proteomes" id="UP000275408">
    <property type="component" value="Unassembled WGS sequence"/>
</dbReference>
<keyword evidence="2" id="KW-1185">Reference proteome</keyword>
<proteinExistence type="predicted"/>
<accession>A0A3M6TQW2</accession>
<dbReference type="EMBL" id="RCHS01003146">
    <property type="protein sequence ID" value="RMX43736.1"/>
    <property type="molecule type" value="Genomic_DNA"/>
</dbReference>